<dbReference type="Proteomes" id="UP000280271">
    <property type="component" value="Unassembled WGS sequence"/>
</dbReference>
<proteinExistence type="predicted"/>
<name>A0ABX9TSL1_9GAMM</name>
<protein>
    <submittedName>
        <fullName evidence="1">Uncharacterized protein</fullName>
    </submittedName>
</protein>
<accession>A0ABX9TSL1</accession>
<gene>
    <name evidence="1" type="ORF">D9K81_14745</name>
</gene>
<sequence length="76" mass="8696">MHVFITVWVLTVSYINPNSKVGFSYQLQYKDKKTCMANIRAHSAHYTNPDNYFKGEIVNEGKRVRCDASQVVVGVK</sequence>
<evidence type="ECO:0000313" key="2">
    <source>
        <dbReference type="Proteomes" id="UP000280271"/>
    </source>
</evidence>
<reference evidence="1 2" key="1">
    <citation type="submission" date="2018-09" db="EMBL/GenBank/DDBJ databases">
        <title>The draft genome of Acinetobacter sp. strains.</title>
        <authorList>
            <person name="Qin J."/>
            <person name="Feng Y."/>
            <person name="Zong Z."/>
        </authorList>
    </citation>
    <scope>NUCLEOTIDE SEQUENCE [LARGE SCALE GENOMIC DNA]</scope>
    <source>
        <strain evidence="1 2">WCHAc060005</strain>
    </source>
</reference>
<evidence type="ECO:0000313" key="1">
    <source>
        <dbReference type="EMBL" id="RLL19011.1"/>
    </source>
</evidence>
<comment type="caution">
    <text evidence="1">The sequence shown here is derived from an EMBL/GenBank/DDBJ whole genome shotgun (WGS) entry which is preliminary data.</text>
</comment>
<organism evidence="1 2">
    <name type="scientific">Acinetobacter chengduensis</name>
    <dbReference type="NCBI Taxonomy" id="2420890"/>
    <lineage>
        <taxon>Bacteria</taxon>
        <taxon>Pseudomonadati</taxon>
        <taxon>Pseudomonadota</taxon>
        <taxon>Gammaproteobacteria</taxon>
        <taxon>Moraxellales</taxon>
        <taxon>Moraxellaceae</taxon>
        <taxon>Acinetobacter</taxon>
    </lineage>
</organism>
<keyword evidence="2" id="KW-1185">Reference proteome</keyword>
<dbReference type="EMBL" id="RCHC01000019">
    <property type="protein sequence ID" value="RLL19011.1"/>
    <property type="molecule type" value="Genomic_DNA"/>
</dbReference>
<dbReference type="RefSeq" id="WP_121523545.1">
    <property type="nucleotide sequence ID" value="NZ_RCHC01000019.1"/>
</dbReference>